<comment type="caution">
    <text evidence="1">The sequence shown here is derived from an EMBL/GenBank/DDBJ whole genome shotgun (WGS) entry which is preliminary data.</text>
</comment>
<dbReference type="EMBL" id="JACXAC010000004">
    <property type="protein sequence ID" value="MBD2723205.1"/>
    <property type="molecule type" value="Genomic_DNA"/>
</dbReference>
<reference evidence="1 2" key="1">
    <citation type="submission" date="2020-09" db="EMBL/GenBank/DDBJ databases">
        <authorList>
            <person name="Kim M.K."/>
        </authorList>
    </citation>
    <scope>NUCLEOTIDE SEQUENCE [LARGE SCALE GENOMIC DNA]</scope>
    <source>
        <strain evidence="1 2">BT189</strain>
    </source>
</reference>
<accession>A0ABR8JX96</accession>
<dbReference type="Proteomes" id="UP000606003">
    <property type="component" value="Unassembled WGS sequence"/>
</dbReference>
<evidence type="ECO:0008006" key="3">
    <source>
        <dbReference type="Google" id="ProtNLM"/>
    </source>
</evidence>
<protein>
    <recommendedName>
        <fullName evidence="3">STAS/SEC14 domain-containing protein</fullName>
    </recommendedName>
</protein>
<name>A0ABR8JX96_9BACT</name>
<sequence>MLPPDATLPALDYLQYQFRSDLQVLVGRWLRQPTEAELHAGYHRLLDVAEAVGARLWLVDTRRRDHASQQSTPWMMEHFLPLLPPRLGGPVHLAYLFMPTHLHELEHDAAVPPLTYFDGRPYHVGRFTEEQAAMRWLAAYQAQLQ</sequence>
<evidence type="ECO:0000313" key="1">
    <source>
        <dbReference type="EMBL" id="MBD2723205.1"/>
    </source>
</evidence>
<keyword evidence="2" id="KW-1185">Reference proteome</keyword>
<evidence type="ECO:0000313" key="2">
    <source>
        <dbReference type="Proteomes" id="UP000606003"/>
    </source>
</evidence>
<proteinExistence type="predicted"/>
<dbReference type="RefSeq" id="WP_190925593.1">
    <property type="nucleotide sequence ID" value="NZ_JACXAC010000004.1"/>
</dbReference>
<gene>
    <name evidence="1" type="ORF">IC234_13815</name>
</gene>
<organism evidence="1 2">
    <name type="scientific">Hymenobacter armeniacus</name>
    <dbReference type="NCBI Taxonomy" id="2771358"/>
    <lineage>
        <taxon>Bacteria</taxon>
        <taxon>Pseudomonadati</taxon>
        <taxon>Bacteroidota</taxon>
        <taxon>Cytophagia</taxon>
        <taxon>Cytophagales</taxon>
        <taxon>Hymenobacteraceae</taxon>
        <taxon>Hymenobacter</taxon>
    </lineage>
</organism>